<protein>
    <submittedName>
        <fullName evidence="1">15191_t:CDS:1</fullName>
    </submittedName>
</protein>
<feature type="non-terminal residue" evidence="1">
    <location>
        <position position="273"/>
    </location>
</feature>
<organism evidence="1 2">
    <name type="scientific">Cetraspora pellucida</name>
    <dbReference type="NCBI Taxonomy" id="1433469"/>
    <lineage>
        <taxon>Eukaryota</taxon>
        <taxon>Fungi</taxon>
        <taxon>Fungi incertae sedis</taxon>
        <taxon>Mucoromycota</taxon>
        <taxon>Glomeromycotina</taxon>
        <taxon>Glomeromycetes</taxon>
        <taxon>Diversisporales</taxon>
        <taxon>Gigasporaceae</taxon>
        <taxon>Cetraspora</taxon>
    </lineage>
</organism>
<accession>A0ACA9QP80</accession>
<dbReference type="Proteomes" id="UP000789366">
    <property type="component" value="Unassembled WGS sequence"/>
</dbReference>
<proteinExistence type="predicted"/>
<evidence type="ECO:0000313" key="1">
    <source>
        <dbReference type="EMBL" id="CAG8754263.1"/>
    </source>
</evidence>
<name>A0ACA9QP80_9GLOM</name>
<sequence length="273" mass="31790">SIEREEKEILLPEIMAETLFNKVTSVDSNEFFENESVGIYFECNITLDNFINIEDDPHEISRKITNLVGDNDGYYYIYSNSNHLKKNVELFTFQYRCSQCINLEKKPRKHQDLEHQRDCESMERFDCGGTLRITLNIITNSASIYLKHETLHQLNSPELTQKQVHAWWTLFIQKEFIQDHNQIKSSKILLEESTYQIIMFNNDNGIKLLGFITPFFEKLKKNQEIFVDATHKTNTLGYQLYSVIGQCDGAGFALAYLFVEGNNKQDGAQTEIL</sequence>
<dbReference type="EMBL" id="CAJVPW010044576">
    <property type="protein sequence ID" value="CAG8754263.1"/>
    <property type="molecule type" value="Genomic_DNA"/>
</dbReference>
<reference evidence="1" key="1">
    <citation type="submission" date="2021-06" db="EMBL/GenBank/DDBJ databases">
        <authorList>
            <person name="Kallberg Y."/>
            <person name="Tangrot J."/>
            <person name="Rosling A."/>
        </authorList>
    </citation>
    <scope>NUCLEOTIDE SEQUENCE</scope>
    <source>
        <strain evidence="1">28 12/20/2015</strain>
    </source>
</reference>
<gene>
    <name evidence="1" type="ORF">SPELUC_LOCUS14696</name>
</gene>
<comment type="caution">
    <text evidence="1">The sequence shown here is derived from an EMBL/GenBank/DDBJ whole genome shotgun (WGS) entry which is preliminary data.</text>
</comment>
<feature type="non-terminal residue" evidence="1">
    <location>
        <position position="1"/>
    </location>
</feature>
<evidence type="ECO:0000313" key="2">
    <source>
        <dbReference type="Proteomes" id="UP000789366"/>
    </source>
</evidence>
<keyword evidence="2" id="KW-1185">Reference proteome</keyword>